<dbReference type="RefSeq" id="XP_023679468.1">
    <property type="nucleotide sequence ID" value="XM_023823700.2"/>
</dbReference>
<keyword evidence="3 7" id="KW-1133">Transmembrane helix</keyword>
<keyword evidence="2 5" id="KW-0812">Transmembrane</keyword>
<evidence type="ECO:0000313" key="9">
    <source>
        <dbReference type="Ensembl" id="ENSPKIP00000024755.1"/>
    </source>
</evidence>
<evidence type="ECO:0000256" key="1">
    <source>
        <dbReference type="ARBA" id="ARBA00004141"/>
    </source>
</evidence>
<dbReference type="InterPro" id="IPR008253">
    <property type="entry name" value="Marvel"/>
</dbReference>
<evidence type="ECO:0000256" key="5">
    <source>
        <dbReference type="PROSITE-ProRule" id="PRU00581"/>
    </source>
</evidence>
<keyword evidence="4 5" id="KW-0472">Membrane</keyword>
<name>A0A3B3S3N5_9TELE</name>
<feature type="region of interest" description="Disordered" evidence="6">
    <location>
        <begin position="1"/>
        <end position="76"/>
    </location>
</feature>
<dbReference type="PROSITE" id="PS51225">
    <property type="entry name" value="MARVEL"/>
    <property type="match status" value="1"/>
</dbReference>
<dbReference type="STRING" id="1676925.ENSPKIP00000024755"/>
<comment type="subcellular location">
    <subcellularLocation>
        <location evidence="1">Membrane</location>
        <topology evidence="1">Multi-pass membrane protein</topology>
    </subcellularLocation>
</comment>
<keyword evidence="10" id="KW-1185">Reference proteome</keyword>
<feature type="region of interest" description="Disordered" evidence="6">
    <location>
        <begin position="285"/>
        <end position="307"/>
    </location>
</feature>
<feature type="compositionally biased region" description="Polar residues" evidence="6">
    <location>
        <begin position="1"/>
        <end position="22"/>
    </location>
</feature>
<accession>A0A3B3S3N5</accession>
<evidence type="ECO:0000256" key="7">
    <source>
        <dbReference type="SAM" id="Phobius"/>
    </source>
</evidence>
<dbReference type="OrthoDB" id="9946445at2759"/>
<dbReference type="GeneID" id="111850129"/>
<evidence type="ECO:0000256" key="6">
    <source>
        <dbReference type="SAM" id="MobiDB-lite"/>
    </source>
</evidence>
<dbReference type="AlphaFoldDB" id="A0A3B3S3N5"/>
<reference evidence="9" key="1">
    <citation type="submission" date="2025-08" db="UniProtKB">
        <authorList>
            <consortium name="Ensembl"/>
        </authorList>
    </citation>
    <scope>IDENTIFICATION</scope>
</reference>
<dbReference type="KEGG" id="pki:111850129"/>
<feature type="compositionally biased region" description="Basic and acidic residues" evidence="6">
    <location>
        <begin position="25"/>
        <end position="43"/>
    </location>
</feature>
<evidence type="ECO:0000256" key="3">
    <source>
        <dbReference type="ARBA" id="ARBA00022989"/>
    </source>
</evidence>
<dbReference type="Proteomes" id="UP000261540">
    <property type="component" value="Unplaced"/>
</dbReference>
<evidence type="ECO:0000259" key="8">
    <source>
        <dbReference type="PROSITE" id="PS51225"/>
    </source>
</evidence>
<feature type="compositionally biased region" description="Low complexity" evidence="6">
    <location>
        <begin position="44"/>
        <end position="63"/>
    </location>
</feature>
<dbReference type="Ensembl" id="ENSPKIT00000005472.1">
    <property type="protein sequence ID" value="ENSPKIP00000024755.1"/>
    <property type="gene ID" value="ENSPKIG00000007876.1"/>
</dbReference>
<organism evidence="9 10">
    <name type="scientific">Paramormyrops kingsleyae</name>
    <dbReference type="NCBI Taxonomy" id="1676925"/>
    <lineage>
        <taxon>Eukaryota</taxon>
        <taxon>Metazoa</taxon>
        <taxon>Chordata</taxon>
        <taxon>Craniata</taxon>
        <taxon>Vertebrata</taxon>
        <taxon>Euteleostomi</taxon>
        <taxon>Actinopterygii</taxon>
        <taxon>Neopterygii</taxon>
        <taxon>Teleostei</taxon>
        <taxon>Osteoglossocephala</taxon>
        <taxon>Osteoglossomorpha</taxon>
        <taxon>Osteoglossiformes</taxon>
        <taxon>Mormyridae</taxon>
        <taxon>Paramormyrops</taxon>
    </lineage>
</organism>
<reference evidence="9" key="2">
    <citation type="submission" date="2025-09" db="UniProtKB">
        <authorList>
            <consortium name="Ensembl"/>
        </authorList>
    </citation>
    <scope>IDENTIFICATION</scope>
</reference>
<sequence length="307" mass="33631">MSQGCGNPTLDPSDTDMSQTRSQRGHRDGNNEPRVGKTQRDQRNGMSSSSGNRSSSRPSYPRSSVRHSHQEQPQRSKWTYICSRRGIVLMCTVLTNILVLICVVAAMMVMSGMSAMGGLAAGSFSINTAYTPFEGTELQQVRDLDMKYNQMRSPGVYGGVAFSLTLGVLSLLFVVSGNRPAHLLPRKLLLGKFVFQVVGAVAYVVAVGLYLHFVIQVNATDVCTMRERLYARQGYTWMNCNVGGGDASVALFGLITAGLYAAGAVLTGITIRHVRNYLSHMDDRGRYSQEETSHQQEAPLRSDTTFV</sequence>
<protein>
    <submittedName>
        <fullName evidence="9">Si:ch211-191a24.4</fullName>
    </submittedName>
</protein>
<feature type="transmembrane region" description="Helical" evidence="7">
    <location>
        <begin position="189"/>
        <end position="211"/>
    </location>
</feature>
<evidence type="ECO:0000256" key="4">
    <source>
        <dbReference type="ARBA" id="ARBA00023136"/>
    </source>
</evidence>
<feature type="transmembrane region" description="Helical" evidence="7">
    <location>
        <begin position="247"/>
        <end position="271"/>
    </location>
</feature>
<feature type="transmembrane region" description="Helical" evidence="7">
    <location>
        <begin position="156"/>
        <end position="177"/>
    </location>
</feature>
<dbReference type="GeneTree" id="ENSGT00950000183102"/>
<evidence type="ECO:0000313" key="10">
    <source>
        <dbReference type="Proteomes" id="UP000261540"/>
    </source>
</evidence>
<evidence type="ECO:0000256" key="2">
    <source>
        <dbReference type="ARBA" id="ARBA00022692"/>
    </source>
</evidence>
<feature type="compositionally biased region" description="Basic and acidic residues" evidence="6">
    <location>
        <begin position="285"/>
        <end position="294"/>
    </location>
</feature>
<feature type="domain" description="MARVEL" evidence="8">
    <location>
        <begin position="80"/>
        <end position="272"/>
    </location>
</feature>
<dbReference type="GO" id="GO:0016020">
    <property type="term" value="C:membrane"/>
    <property type="evidence" value="ECO:0007669"/>
    <property type="project" value="UniProtKB-SubCell"/>
</dbReference>
<feature type="transmembrane region" description="Helical" evidence="7">
    <location>
        <begin position="87"/>
        <end position="110"/>
    </location>
</feature>
<proteinExistence type="predicted"/>